<proteinExistence type="predicted"/>
<protein>
    <recommendedName>
        <fullName evidence="4">Secreted protein</fullName>
    </recommendedName>
</protein>
<evidence type="ECO:0000313" key="2">
    <source>
        <dbReference type="EMBL" id="KAK8868969.1"/>
    </source>
</evidence>
<keyword evidence="3" id="KW-1185">Reference proteome</keyword>
<comment type="caution">
    <text evidence="2">The sequence shown here is derived from an EMBL/GenBank/DDBJ whole genome shotgun (WGS) entry which is preliminary data.</text>
</comment>
<accession>A0ABR2IVX3</accession>
<evidence type="ECO:0008006" key="4">
    <source>
        <dbReference type="Google" id="ProtNLM"/>
    </source>
</evidence>
<evidence type="ECO:0000313" key="3">
    <source>
        <dbReference type="Proteomes" id="UP001390339"/>
    </source>
</evidence>
<gene>
    <name evidence="2" type="ORF">PGQ11_007547</name>
</gene>
<name>A0ABR2IVX3_9PEZI</name>
<feature type="signal peptide" evidence="1">
    <location>
        <begin position="1"/>
        <end position="22"/>
    </location>
</feature>
<dbReference type="EMBL" id="JAPCWZ010000004">
    <property type="protein sequence ID" value="KAK8868969.1"/>
    <property type="molecule type" value="Genomic_DNA"/>
</dbReference>
<sequence length="201" mass="21249">MLSRIAILFIGIAVALPGMQLAATPRVDATISTMFWRGQIEAGGPEMTFNGTVQEVVAQIHKIKPDFPAGLNVSRSTPLPNDDDGHAVDCYVGGRGTATVSVILDGIKYLHGLPGNCGVSAGNQGYNTCARISCSYNSAIWLCSDHGQEVLWPCSALGDIAQNDCFTCQGGSGGSQQWCQGREKWPEQAGGFHVDIGEDSC</sequence>
<organism evidence="2 3">
    <name type="scientific">Apiospora arundinis</name>
    <dbReference type="NCBI Taxonomy" id="335852"/>
    <lineage>
        <taxon>Eukaryota</taxon>
        <taxon>Fungi</taxon>
        <taxon>Dikarya</taxon>
        <taxon>Ascomycota</taxon>
        <taxon>Pezizomycotina</taxon>
        <taxon>Sordariomycetes</taxon>
        <taxon>Xylariomycetidae</taxon>
        <taxon>Amphisphaeriales</taxon>
        <taxon>Apiosporaceae</taxon>
        <taxon>Apiospora</taxon>
    </lineage>
</organism>
<reference evidence="2 3" key="1">
    <citation type="journal article" date="2024" name="IMA Fungus">
        <title>Apiospora arundinis, a panoply of carbohydrate-active enzymes and secondary metabolites.</title>
        <authorList>
            <person name="Sorensen T."/>
            <person name="Petersen C."/>
            <person name="Muurmann A.T."/>
            <person name="Christiansen J.V."/>
            <person name="Brundto M.L."/>
            <person name="Overgaard C.K."/>
            <person name="Boysen A.T."/>
            <person name="Wollenberg R.D."/>
            <person name="Larsen T.O."/>
            <person name="Sorensen J.L."/>
            <person name="Nielsen K.L."/>
            <person name="Sondergaard T.E."/>
        </authorList>
    </citation>
    <scope>NUCLEOTIDE SEQUENCE [LARGE SCALE GENOMIC DNA]</scope>
    <source>
        <strain evidence="2 3">AAU 773</strain>
    </source>
</reference>
<evidence type="ECO:0000256" key="1">
    <source>
        <dbReference type="SAM" id="SignalP"/>
    </source>
</evidence>
<feature type="chain" id="PRO_5046226012" description="Secreted protein" evidence="1">
    <location>
        <begin position="23"/>
        <end position="201"/>
    </location>
</feature>
<dbReference type="Proteomes" id="UP001390339">
    <property type="component" value="Unassembled WGS sequence"/>
</dbReference>
<keyword evidence="1" id="KW-0732">Signal</keyword>